<evidence type="ECO:0000256" key="6">
    <source>
        <dbReference type="SAM" id="MobiDB-lite"/>
    </source>
</evidence>
<reference evidence="8 9" key="1">
    <citation type="journal article" date="2019" name="Philos. Trans. R. Soc. Lond., B, Biol. Sci.">
        <title>Ant behaviour and brain gene expression of defending hosts depend on the ecological success of the intruding social parasite.</title>
        <authorList>
            <person name="Kaur R."/>
            <person name="Stoldt M."/>
            <person name="Jongepier E."/>
            <person name="Feldmeyer B."/>
            <person name="Menzel F."/>
            <person name="Bornberg-Bauer E."/>
            <person name="Foitzik S."/>
        </authorList>
    </citation>
    <scope>NUCLEOTIDE SEQUENCE [LARGE SCALE GENOMIC DNA]</scope>
    <source>
        <tissue evidence="8">Whole body</tissue>
    </source>
</reference>
<proteinExistence type="predicted"/>
<dbReference type="STRING" id="300112.A0A4S2KAE6"/>
<feature type="region of interest" description="Disordered" evidence="6">
    <location>
        <begin position="104"/>
        <end position="138"/>
    </location>
</feature>
<comment type="caution">
    <text evidence="8">The sequence shown here is derived from an EMBL/GenBank/DDBJ whole genome shotgun (WGS) entry which is preliminary data.</text>
</comment>
<keyword evidence="3" id="KW-0862">Zinc</keyword>
<dbReference type="InterPro" id="IPR006612">
    <property type="entry name" value="THAP_Znf"/>
</dbReference>
<accession>A0A4S2KAE6</accession>
<dbReference type="PANTHER" id="PTHR47331">
    <property type="entry name" value="PHD-TYPE DOMAIN-CONTAINING PROTEIN"/>
    <property type="match status" value="1"/>
</dbReference>
<dbReference type="AlphaFoldDB" id="A0A4S2KAE6"/>
<evidence type="ECO:0000256" key="4">
    <source>
        <dbReference type="ARBA" id="ARBA00023125"/>
    </source>
</evidence>
<organism evidence="8 9">
    <name type="scientific">Temnothorax longispinosus</name>
    <dbReference type="NCBI Taxonomy" id="300112"/>
    <lineage>
        <taxon>Eukaryota</taxon>
        <taxon>Metazoa</taxon>
        <taxon>Ecdysozoa</taxon>
        <taxon>Arthropoda</taxon>
        <taxon>Hexapoda</taxon>
        <taxon>Insecta</taxon>
        <taxon>Pterygota</taxon>
        <taxon>Neoptera</taxon>
        <taxon>Endopterygota</taxon>
        <taxon>Hymenoptera</taxon>
        <taxon>Apocrita</taxon>
        <taxon>Aculeata</taxon>
        <taxon>Formicoidea</taxon>
        <taxon>Formicidae</taxon>
        <taxon>Myrmicinae</taxon>
        <taxon>Temnothorax</taxon>
    </lineage>
</organism>
<keyword evidence="2 5" id="KW-0863">Zinc-finger</keyword>
<evidence type="ECO:0000313" key="8">
    <source>
        <dbReference type="EMBL" id="TGZ46233.1"/>
    </source>
</evidence>
<feature type="domain" description="THAP-type" evidence="7">
    <location>
        <begin position="269"/>
        <end position="349"/>
    </location>
</feature>
<dbReference type="PROSITE" id="PS50950">
    <property type="entry name" value="ZF_THAP"/>
    <property type="match status" value="1"/>
</dbReference>
<keyword evidence="4 5" id="KW-0238">DNA-binding</keyword>
<dbReference type="SUPFAM" id="SSF57716">
    <property type="entry name" value="Glucocorticoid receptor-like (DNA-binding domain)"/>
    <property type="match status" value="1"/>
</dbReference>
<evidence type="ECO:0000313" key="9">
    <source>
        <dbReference type="Proteomes" id="UP000310200"/>
    </source>
</evidence>
<sequence>MESMEELLAAQTSTQTLIIRILTNFNKLAKAKKTVSAVRSRINSLKGYWDVIQRAEVLKNHKCCFNCLRQGHLPWACKSKNVCTLCKRKHHTLIHREKYAETNEIPASTSKGEQNAVTTSNLTSTQEERSNKGVVSSNNFSNTTVNTTLLPTASVLLKNKSRRSVRIRALLDQGSQASFVTESVVQLLGAERKRVSIQVSGIGESKAGSSKSIASFTVEPCSQGGPVLPFKAFVLPKLTNYLPQLTMMDETCRYLSSLDLADSELSNQQGWKCIIGGCTSPAKAPGHYFPKNKELMKKWLEAISVPWISNLSEEEIRKCRICHIHFSENSYIFTPNRRRLKHDAIPSLNLLSGIIETSEPNMNQVQEENNGIIDISQPSTSQVREENTTSRINLNIDVFEKEIQQFDPEILEVSKSVNRTNHVRRNDIPSLNVSSGIIETSKPNMNQVHEEINGIIDIPQPSTSQVQEENTTSRININIDVFEEETQQFDPEILEISKSVNCTNHGRRNILGNITRKNNLTPIAKGLYTKSRMFRIQNNALRRNFLYYKQRLKYATKFSSLIIFKKYSALTNTQKMFIDMQIKNLRKHPKKT</sequence>
<dbReference type="Proteomes" id="UP000310200">
    <property type="component" value="Unassembled WGS sequence"/>
</dbReference>
<dbReference type="SMART" id="SM00980">
    <property type="entry name" value="THAP"/>
    <property type="match status" value="1"/>
</dbReference>
<evidence type="ECO:0000256" key="2">
    <source>
        <dbReference type="ARBA" id="ARBA00022771"/>
    </source>
</evidence>
<feature type="compositionally biased region" description="Polar residues" evidence="6">
    <location>
        <begin position="105"/>
        <end position="125"/>
    </location>
</feature>
<keyword evidence="1" id="KW-0479">Metal-binding</keyword>
<gene>
    <name evidence="8" type="ORF">DBV15_12333</name>
</gene>
<dbReference type="Pfam" id="PF05485">
    <property type="entry name" value="THAP"/>
    <property type="match status" value="1"/>
</dbReference>
<evidence type="ECO:0000256" key="5">
    <source>
        <dbReference type="PROSITE-ProRule" id="PRU00309"/>
    </source>
</evidence>
<name>A0A4S2KAE6_9HYME</name>
<evidence type="ECO:0000256" key="3">
    <source>
        <dbReference type="ARBA" id="ARBA00022833"/>
    </source>
</evidence>
<dbReference type="GO" id="GO:0003677">
    <property type="term" value="F:DNA binding"/>
    <property type="evidence" value="ECO:0007669"/>
    <property type="project" value="UniProtKB-UniRule"/>
</dbReference>
<dbReference type="EMBL" id="QBLH01002914">
    <property type="protein sequence ID" value="TGZ46233.1"/>
    <property type="molecule type" value="Genomic_DNA"/>
</dbReference>
<protein>
    <recommendedName>
        <fullName evidence="7">THAP-type domain-containing protein</fullName>
    </recommendedName>
</protein>
<keyword evidence="9" id="KW-1185">Reference proteome</keyword>
<dbReference type="PANTHER" id="PTHR47331:SF1">
    <property type="entry name" value="GAG-LIKE PROTEIN"/>
    <property type="match status" value="1"/>
</dbReference>
<evidence type="ECO:0000256" key="1">
    <source>
        <dbReference type="ARBA" id="ARBA00022723"/>
    </source>
</evidence>
<dbReference type="GO" id="GO:0008270">
    <property type="term" value="F:zinc ion binding"/>
    <property type="evidence" value="ECO:0007669"/>
    <property type="project" value="UniProtKB-KW"/>
</dbReference>
<evidence type="ECO:0000259" key="7">
    <source>
        <dbReference type="PROSITE" id="PS50950"/>
    </source>
</evidence>